<dbReference type="InterPro" id="IPR014776">
    <property type="entry name" value="4pyrrole_Mease_sub2"/>
</dbReference>
<accession>A0A2Z2P144</accession>
<evidence type="ECO:0000256" key="1">
    <source>
        <dbReference type="ARBA" id="ARBA00022490"/>
    </source>
</evidence>
<feature type="domain" description="Tetrapyrrole methylase" evidence="6">
    <location>
        <begin position="1"/>
        <end position="187"/>
    </location>
</feature>
<dbReference type="SUPFAM" id="SSF53790">
    <property type="entry name" value="Tetrapyrrole methylase"/>
    <property type="match status" value="1"/>
</dbReference>
<dbReference type="GO" id="GO:0032259">
    <property type="term" value="P:methylation"/>
    <property type="evidence" value="ECO:0007669"/>
    <property type="project" value="UniProtKB-KW"/>
</dbReference>
<dbReference type="GO" id="GO:0006364">
    <property type="term" value="P:rRNA processing"/>
    <property type="evidence" value="ECO:0007669"/>
    <property type="project" value="UniProtKB-KW"/>
</dbReference>
<keyword evidence="9" id="KW-1185">Reference proteome</keyword>
<feature type="domain" description="RsmI HTH" evidence="7">
    <location>
        <begin position="223"/>
        <end position="264"/>
    </location>
</feature>
<dbReference type="EMBL" id="CP018632">
    <property type="protein sequence ID" value="ASJ75898.1"/>
    <property type="molecule type" value="Genomic_DNA"/>
</dbReference>
<evidence type="ECO:0000259" key="7">
    <source>
        <dbReference type="Pfam" id="PF23016"/>
    </source>
</evidence>
<dbReference type="Gene3D" id="3.40.1010.10">
    <property type="entry name" value="Cobalt-precorrin-4 Transmethylase, Domain 1"/>
    <property type="match status" value="1"/>
</dbReference>
<dbReference type="PANTHER" id="PTHR46111:SF1">
    <property type="entry name" value="RIBOSOMAL RNA SMALL SUBUNIT METHYLTRANSFERASE I"/>
    <property type="match status" value="1"/>
</dbReference>
<reference evidence="8 9" key="1">
    <citation type="submission" date="2016-12" db="EMBL/GenBank/DDBJ databases">
        <authorList>
            <person name="Song W.-J."/>
            <person name="Kurnit D.M."/>
        </authorList>
    </citation>
    <scope>NUCLEOTIDE SEQUENCE [LARGE SCALE GENOMIC DNA]</scope>
    <source>
        <strain evidence="8 9">IMCC3135</strain>
    </source>
</reference>
<keyword evidence="4 8" id="KW-0808">Transferase</keyword>
<organism evidence="8 9">
    <name type="scientific">Granulosicoccus antarcticus IMCC3135</name>
    <dbReference type="NCBI Taxonomy" id="1192854"/>
    <lineage>
        <taxon>Bacteria</taxon>
        <taxon>Pseudomonadati</taxon>
        <taxon>Pseudomonadota</taxon>
        <taxon>Gammaproteobacteria</taxon>
        <taxon>Chromatiales</taxon>
        <taxon>Granulosicoccaceae</taxon>
        <taxon>Granulosicoccus</taxon>
    </lineage>
</organism>
<dbReference type="PIRSF" id="PIRSF005917">
    <property type="entry name" value="MTase_YraL"/>
    <property type="match status" value="1"/>
</dbReference>
<sequence>MSARAIQTLQQVDRIYAEDTRHSLPLLRHHGIETRLWTLHEHNEEARSTEIITHLQTGASAALITDAGTPLISDPGFKLVRACQAAGIKVSPVPGACAVTAALCVSGLPTDRFQFVGFPPAKSSARQSWLQPLAQLTHTLVIYESPHRIIDSLKDMIGQFGEQRLITLARELTKRFETLIHAPLGEVLAAVEADANQQKGEFVLVVAGLQPADGDEAAAQVIVDLDKTLSVLLLHLPPKTAAKCAAELCSITKKQAYDRALKLQGR</sequence>
<name>A0A2Z2P144_9GAMM</name>
<evidence type="ECO:0000256" key="2">
    <source>
        <dbReference type="ARBA" id="ARBA00022552"/>
    </source>
</evidence>
<dbReference type="CDD" id="cd11648">
    <property type="entry name" value="RsmI"/>
    <property type="match status" value="1"/>
</dbReference>
<protein>
    <submittedName>
        <fullName evidence="8">Ribosomal RNA small subunit methyltransferase I</fullName>
        <ecNumber evidence="8">2.1.1.198</ecNumber>
    </submittedName>
</protein>
<evidence type="ECO:0000256" key="5">
    <source>
        <dbReference type="ARBA" id="ARBA00022691"/>
    </source>
</evidence>
<keyword evidence="1" id="KW-0963">Cytoplasm</keyword>
<dbReference type="GO" id="GO:0008168">
    <property type="term" value="F:methyltransferase activity"/>
    <property type="evidence" value="ECO:0007669"/>
    <property type="project" value="UniProtKB-KW"/>
</dbReference>
<dbReference type="AlphaFoldDB" id="A0A2Z2P144"/>
<gene>
    <name evidence="8" type="primary">rsmI</name>
    <name evidence="8" type="ORF">IMCC3135_29240</name>
</gene>
<dbReference type="InterPro" id="IPR014777">
    <property type="entry name" value="4pyrrole_Mease_sub1"/>
</dbReference>
<dbReference type="Pfam" id="PF23016">
    <property type="entry name" value="RsmI_C"/>
    <property type="match status" value="1"/>
</dbReference>
<dbReference type="Pfam" id="PF00590">
    <property type="entry name" value="TP_methylase"/>
    <property type="match status" value="1"/>
</dbReference>
<dbReference type="FunFam" id="3.30.950.10:FF:000002">
    <property type="entry name" value="Ribosomal RNA small subunit methyltransferase I"/>
    <property type="match status" value="1"/>
</dbReference>
<evidence type="ECO:0000313" key="9">
    <source>
        <dbReference type="Proteomes" id="UP000250079"/>
    </source>
</evidence>
<dbReference type="InterPro" id="IPR000878">
    <property type="entry name" value="4pyrrol_Mease"/>
</dbReference>
<dbReference type="EC" id="2.1.1.198" evidence="8"/>
<proteinExistence type="predicted"/>
<dbReference type="InterPro" id="IPR035996">
    <property type="entry name" value="4pyrrol_Methylase_sf"/>
</dbReference>
<dbReference type="Proteomes" id="UP000250079">
    <property type="component" value="Chromosome"/>
</dbReference>
<evidence type="ECO:0000256" key="4">
    <source>
        <dbReference type="ARBA" id="ARBA00022679"/>
    </source>
</evidence>
<dbReference type="InterPro" id="IPR053910">
    <property type="entry name" value="RsmI_HTH"/>
</dbReference>
<dbReference type="PANTHER" id="PTHR46111">
    <property type="entry name" value="RIBOSOMAL RNA SMALL SUBUNIT METHYLTRANSFERASE I"/>
    <property type="match status" value="1"/>
</dbReference>
<dbReference type="NCBIfam" id="TIGR00096">
    <property type="entry name" value="16S rRNA (cytidine(1402)-2'-O)-methyltransferase"/>
    <property type="match status" value="1"/>
</dbReference>
<evidence type="ECO:0000256" key="3">
    <source>
        <dbReference type="ARBA" id="ARBA00022603"/>
    </source>
</evidence>
<keyword evidence="5" id="KW-0949">S-adenosyl-L-methionine</keyword>
<dbReference type="Gene3D" id="3.30.950.10">
    <property type="entry name" value="Methyltransferase, Cobalt-precorrin-4 Transmethylase, Domain 2"/>
    <property type="match status" value="1"/>
</dbReference>
<keyword evidence="3 8" id="KW-0489">Methyltransferase</keyword>
<evidence type="ECO:0000259" key="6">
    <source>
        <dbReference type="Pfam" id="PF00590"/>
    </source>
</evidence>
<dbReference type="InterPro" id="IPR008189">
    <property type="entry name" value="rRNA_ssu_MeTfrase_I"/>
</dbReference>
<keyword evidence="2" id="KW-0698">rRNA processing</keyword>
<evidence type="ECO:0000313" key="8">
    <source>
        <dbReference type="EMBL" id="ASJ75898.1"/>
    </source>
</evidence>
<dbReference type="KEGG" id="gai:IMCC3135_29240"/>